<protein>
    <submittedName>
        <fullName evidence="5">Alpha/beta fold hydrolase</fullName>
    </submittedName>
</protein>
<evidence type="ECO:0000256" key="1">
    <source>
        <dbReference type="ARBA" id="ARBA00022801"/>
    </source>
</evidence>
<name>A0ABW8ZSP1_9BURK</name>
<evidence type="ECO:0000256" key="3">
    <source>
        <dbReference type="ARBA" id="ARBA00023098"/>
    </source>
</evidence>
<evidence type="ECO:0000256" key="2">
    <source>
        <dbReference type="ARBA" id="ARBA00022963"/>
    </source>
</evidence>
<dbReference type="InterPro" id="IPR029058">
    <property type="entry name" value="AB_hydrolase_fold"/>
</dbReference>
<keyword evidence="2" id="KW-0442">Lipid degradation</keyword>
<dbReference type="InterPro" id="IPR000073">
    <property type="entry name" value="AB_hydrolase_1"/>
</dbReference>
<keyword evidence="3" id="KW-0443">Lipid metabolism</keyword>
<keyword evidence="1 5" id="KW-0378">Hydrolase</keyword>
<dbReference type="PANTHER" id="PTHR10272:SF0">
    <property type="entry name" value="PLATELET-ACTIVATING FACTOR ACETYLHYDROLASE"/>
    <property type="match status" value="1"/>
</dbReference>
<dbReference type="Proteomes" id="UP001629249">
    <property type="component" value="Unassembled WGS sequence"/>
</dbReference>
<sequence length="298" mass="32458">MDHLDLTNDSRTTMNSGVRSVQIHDDERDVIFTCVVQYPTLTDTSSTTIGPYAFDATLNAPIAAGQFPICLVSHGGGGSHLLYRSIGTHLSKNGYIVIALEHFGDNRNDRSLADTDAGAELRPRHAVLTLDTVLGDPFFKSAGDSKQVAVLGHSMGGYTALALIGGQPYSRSARKLAVKADPRFRAAVLLAPATDWYRAPGSLNNVTAPVLVIAGERDSVTRPEDIRETLSPLLENDPSQMIVVPDAGHFSFLAPFPAHMRRNDFPPSSDPEGFNREQFHLILPERILGFLNRTLITR</sequence>
<accession>A0ABW8ZSP1</accession>
<keyword evidence="6" id="KW-1185">Reference proteome</keyword>
<dbReference type="PIRSF" id="PIRSF031982">
    <property type="entry name" value="UCP031982_abhydr"/>
    <property type="match status" value="1"/>
</dbReference>
<organism evidence="5 6">
    <name type="scientific">Paraburkholderia agricolaris</name>
    <dbReference type="NCBI Taxonomy" id="2152888"/>
    <lineage>
        <taxon>Bacteria</taxon>
        <taxon>Pseudomonadati</taxon>
        <taxon>Pseudomonadota</taxon>
        <taxon>Betaproteobacteria</taxon>
        <taxon>Burkholderiales</taxon>
        <taxon>Burkholderiaceae</taxon>
        <taxon>Paraburkholderia</taxon>
    </lineage>
</organism>
<dbReference type="SUPFAM" id="SSF53474">
    <property type="entry name" value="alpha/beta-Hydrolases"/>
    <property type="match status" value="1"/>
</dbReference>
<dbReference type="Gene3D" id="3.40.50.1820">
    <property type="entry name" value="alpha/beta hydrolase"/>
    <property type="match status" value="1"/>
</dbReference>
<dbReference type="RefSeq" id="WP_408330075.1">
    <property type="nucleotide sequence ID" value="NZ_JAQQFH010000013.1"/>
</dbReference>
<evidence type="ECO:0000313" key="6">
    <source>
        <dbReference type="Proteomes" id="UP001629249"/>
    </source>
</evidence>
<dbReference type="PANTHER" id="PTHR10272">
    <property type="entry name" value="PLATELET-ACTIVATING FACTOR ACETYLHYDROLASE"/>
    <property type="match status" value="1"/>
</dbReference>
<dbReference type="EMBL" id="JAQQFN010000020">
    <property type="protein sequence ID" value="MFL9886237.1"/>
    <property type="molecule type" value="Genomic_DNA"/>
</dbReference>
<gene>
    <name evidence="5" type="ORF">PQR66_24570</name>
</gene>
<dbReference type="GO" id="GO:0016787">
    <property type="term" value="F:hydrolase activity"/>
    <property type="evidence" value="ECO:0007669"/>
    <property type="project" value="UniProtKB-KW"/>
</dbReference>
<evidence type="ECO:0000259" key="4">
    <source>
        <dbReference type="Pfam" id="PF00561"/>
    </source>
</evidence>
<dbReference type="InterPro" id="IPR016986">
    <property type="entry name" value="UCP031982_abhydr"/>
</dbReference>
<comment type="caution">
    <text evidence="5">The sequence shown here is derived from an EMBL/GenBank/DDBJ whole genome shotgun (WGS) entry which is preliminary data.</text>
</comment>
<dbReference type="Pfam" id="PF00561">
    <property type="entry name" value="Abhydrolase_1"/>
    <property type="match status" value="1"/>
</dbReference>
<feature type="domain" description="AB hydrolase-1" evidence="4">
    <location>
        <begin position="71"/>
        <end position="163"/>
    </location>
</feature>
<evidence type="ECO:0000313" key="5">
    <source>
        <dbReference type="EMBL" id="MFL9886237.1"/>
    </source>
</evidence>
<reference evidence="5 6" key="1">
    <citation type="journal article" date="2024" name="Chem. Sci.">
        <title>Discovery of megapolipeptins by genome mining of a Burkholderiales bacteria collection.</title>
        <authorList>
            <person name="Paulo B.S."/>
            <person name="Recchia M.J.J."/>
            <person name="Lee S."/>
            <person name="Fergusson C.H."/>
            <person name="Romanowski S.B."/>
            <person name="Hernandez A."/>
            <person name="Krull N."/>
            <person name="Liu D.Y."/>
            <person name="Cavanagh H."/>
            <person name="Bos A."/>
            <person name="Gray C.A."/>
            <person name="Murphy B.T."/>
            <person name="Linington R.G."/>
            <person name="Eustaquio A.S."/>
        </authorList>
    </citation>
    <scope>NUCLEOTIDE SEQUENCE [LARGE SCALE GENOMIC DNA]</scope>
    <source>
        <strain evidence="5 6">RL16-012-BIC-B</strain>
    </source>
</reference>
<proteinExistence type="predicted"/>